<reference evidence="1 2" key="1">
    <citation type="submission" date="2016-11" db="EMBL/GenBank/DDBJ databases">
        <authorList>
            <person name="Jaros S."/>
            <person name="Januszkiewicz K."/>
            <person name="Wedrychowicz H."/>
        </authorList>
    </citation>
    <scope>NUCLEOTIDE SEQUENCE [LARGE SCALE GENOMIC DNA]</scope>
    <source>
        <strain evidence="1 2">DSM 27406</strain>
    </source>
</reference>
<evidence type="ECO:0000313" key="1">
    <source>
        <dbReference type="EMBL" id="SHK76606.1"/>
    </source>
</evidence>
<dbReference type="RefSeq" id="WP_073076940.1">
    <property type="nucleotide sequence ID" value="NZ_FRBL01000001.1"/>
</dbReference>
<name>A0A1M6V5P1_9BACT</name>
<protein>
    <submittedName>
        <fullName evidence="1">Uncharacterized protein</fullName>
    </submittedName>
</protein>
<accession>A0A1M6V5P1</accession>
<gene>
    <name evidence="1" type="ORF">SAMN05444266_10170</name>
</gene>
<evidence type="ECO:0000313" key="2">
    <source>
        <dbReference type="Proteomes" id="UP000184420"/>
    </source>
</evidence>
<proteinExistence type="predicted"/>
<sequence>MHPFKYLCLLSVICSSACTRPELKAATNAPSLPVLIDEQDKRTTIEYDNNLNVSRIIGENTIGVEYTNGRPGTITFNGKPVYLRYNTAGELLEIDWDLVTKNNYDSLVYDSQRRISAIYHLGTFPTVEFLEWQQQNLVAVDEAYMADSVPKYFKTYLYQYDNQPSYYKSLRILGLLDRNKRFYLSAGNVVNTWFNREGAAMPLETFVMDVKYQSNGLRSSWKEEVWDDVNMVTSRQVSVKYR</sequence>
<organism evidence="1 2">
    <name type="scientific">Chitinophaga jiangningensis</name>
    <dbReference type="NCBI Taxonomy" id="1419482"/>
    <lineage>
        <taxon>Bacteria</taxon>
        <taxon>Pseudomonadati</taxon>
        <taxon>Bacteroidota</taxon>
        <taxon>Chitinophagia</taxon>
        <taxon>Chitinophagales</taxon>
        <taxon>Chitinophagaceae</taxon>
        <taxon>Chitinophaga</taxon>
    </lineage>
</organism>
<keyword evidence="2" id="KW-1185">Reference proteome</keyword>
<dbReference type="EMBL" id="FRBL01000001">
    <property type="protein sequence ID" value="SHK76606.1"/>
    <property type="molecule type" value="Genomic_DNA"/>
</dbReference>
<dbReference type="Proteomes" id="UP000184420">
    <property type="component" value="Unassembled WGS sequence"/>
</dbReference>
<dbReference type="STRING" id="1419482.SAMN05444266_10170"/>
<dbReference type="AlphaFoldDB" id="A0A1M6V5P1"/>